<dbReference type="GO" id="GO:0004315">
    <property type="term" value="F:3-oxoacyl-[acyl-carrier-protein] synthase activity"/>
    <property type="evidence" value="ECO:0007669"/>
    <property type="project" value="InterPro"/>
</dbReference>
<evidence type="ECO:0000313" key="5">
    <source>
        <dbReference type="EMBL" id="OUR99666.1"/>
    </source>
</evidence>
<name>A0A1Y5FFY7_9BACT</name>
<dbReference type="InterPro" id="IPR014031">
    <property type="entry name" value="Ketoacyl_synth_C"/>
</dbReference>
<keyword evidence="2 3" id="KW-0808">Transferase</keyword>
<dbReference type="InterPro" id="IPR014030">
    <property type="entry name" value="Ketoacyl_synth_N"/>
</dbReference>
<accession>A0A1Y5FFY7</accession>
<dbReference type="InterPro" id="IPR018201">
    <property type="entry name" value="Ketoacyl_synth_AS"/>
</dbReference>
<comment type="caution">
    <text evidence="5">The sequence shown here is derived from an EMBL/GenBank/DDBJ whole genome shotgun (WGS) entry which is preliminary data.</text>
</comment>
<evidence type="ECO:0000256" key="1">
    <source>
        <dbReference type="ARBA" id="ARBA00008467"/>
    </source>
</evidence>
<dbReference type="Gene3D" id="3.40.47.10">
    <property type="match status" value="2"/>
</dbReference>
<dbReference type="InterPro" id="IPR016039">
    <property type="entry name" value="Thiolase-like"/>
</dbReference>
<sequence>MNPVDTISITGHGLISPAGIGLDALWEKCLSNNSVIKNGLGVIPKSDFSKVTQFVENSKWCKSIPKVKSKALYYSLFSIMSAIDSAKWIELNKTDTIVIGTTTGNLTSWEDSLMSYSLGDDKDQTIESIREQSLGQLSVEIKKTLAFTGKVLITSSACSASTQAITLAYQQLSSKRSVRAIVGGVEELGKLTIRGFGSLKLLTEDNCKPFDQNRTGINLSEGGAFFTLERNSDSPYLLRDGSTVLDSYHMTSPHPEGKGYQKSIHETLELSGLTKESISLIHAHGTGSFHNDQSEGFALNAIFGNQVPVISTKGVHGHALAASGAFELGIILKVLETQLIPPSSALVEQDQEIDLLLPRKPLEGKVTNILKATLGFGGVNSSFIVSRRDDA</sequence>
<dbReference type="PROSITE" id="PS52004">
    <property type="entry name" value="KS3_2"/>
    <property type="match status" value="1"/>
</dbReference>
<dbReference type="PANTHER" id="PTHR11712">
    <property type="entry name" value="POLYKETIDE SYNTHASE-RELATED"/>
    <property type="match status" value="1"/>
</dbReference>
<dbReference type="GO" id="GO:0006633">
    <property type="term" value="P:fatty acid biosynthetic process"/>
    <property type="evidence" value="ECO:0007669"/>
    <property type="project" value="InterPro"/>
</dbReference>
<dbReference type="GO" id="GO:0005829">
    <property type="term" value="C:cytosol"/>
    <property type="evidence" value="ECO:0007669"/>
    <property type="project" value="TreeGrafter"/>
</dbReference>
<dbReference type="SUPFAM" id="SSF53901">
    <property type="entry name" value="Thiolase-like"/>
    <property type="match status" value="2"/>
</dbReference>
<evidence type="ECO:0000259" key="4">
    <source>
        <dbReference type="PROSITE" id="PS52004"/>
    </source>
</evidence>
<dbReference type="EMBL" id="MAAO01000002">
    <property type="protein sequence ID" value="OUR99666.1"/>
    <property type="molecule type" value="Genomic_DNA"/>
</dbReference>
<feature type="domain" description="Ketosynthase family 3 (KS3)" evidence="4">
    <location>
        <begin position="4"/>
        <end position="387"/>
    </location>
</feature>
<comment type="similarity">
    <text evidence="1 3">Belongs to the thiolase-like superfamily. Beta-ketoacyl-ACP synthases family.</text>
</comment>
<evidence type="ECO:0000313" key="6">
    <source>
        <dbReference type="Proteomes" id="UP000196531"/>
    </source>
</evidence>
<reference evidence="6" key="1">
    <citation type="journal article" date="2017" name="Proc. Natl. Acad. Sci. U.S.A.">
        <title>Simulation of Deepwater Horizon oil plume reveals substrate specialization within a complex community of hydrocarbon-degraders.</title>
        <authorList>
            <person name="Hu P."/>
            <person name="Dubinsky E.A."/>
            <person name="Probst A.J."/>
            <person name="Wang J."/>
            <person name="Sieber C.M.K."/>
            <person name="Tom L.M."/>
            <person name="Gardinali P."/>
            <person name="Banfield J.F."/>
            <person name="Atlas R.M."/>
            <person name="Andersen G.L."/>
        </authorList>
    </citation>
    <scope>NUCLEOTIDE SEQUENCE [LARGE SCALE GENOMIC DNA]</scope>
</reference>
<dbReference type="PROSITE" id="PS00606">
    <property type="entry name" value="KS3_1"/>
    <property type="match status" value="1"/>
</dbReference>
<dbReference type="PANTHER" id="PTHR11712:SF320">
    <property type="entry name" value="BETA-KETOACYL SYNTHASE"/>
    <property type="match status" value="1"/>
</dbReference>
<dbReference type="Pfam" id="PF00109">
    <property type="entry name" value="ketoacyl-synt"/>
    <property type="match status" value="1"/>
</dbReference>
<dbReference type="InterPro" id="IPR000794">
    <property type="entry name" value="Beta-ketoacyl_synthase"/>
</dbReference>
<dbReference type="Proteomes" id="UP000196531">
    <property type="component" value="Unassembled WGS sequence"/>
</dbReference>
<proteinExistence type="inferred from homology"/>
<dbReference type="InterPro" id="IPR020841">
    <property type="entry name" value="PKS_Beta-ketoAc_synthase_dom"/>
</dbReference>
<evidence type="ECO:0000256" key="2">
    <source>
        <dbReference type="ARBA" id="ARBA00022679"/>
    </source>
</evidence>
<evidence type="ECO:0000256" key="3">
    <source>
        <dbReference type="RuleBase" id="RU003694"/>
    </source>
</evidence>
<dbReference type="AlphaFoldDB" id="A0A1Y5FFY7"/>
<dbReference type="SMART" id="SM00825">
    <property type="entry name" value="PKS_KS"/>
    <property type="match status" value="1"/>
</dbReference>
<protein>
    <recommendedName>
        <fullName evidence="4">Ketosynthase family 3 (KS3) domain-containing protein</fullName>
    </recommendedName>
</protein>
<gene>
    <name evidence="5" type="ORF">A9Q84_01185</name>
</gene>
<dbReference type="Pfam" id="PF02801">
    <property type="entry name" value="Ketoacyl-synt_C"/>
    <property type="match status" value="1"/>
</dbReference>
<organism evidence="5 6">
    <name type="scientific">Halobacteriovorax marinus</name>
    <dbReference type="NCBI Taxonomy" id="97084"/>
    <lineage>
        <taxon>Bacteria</taxon>
        <taxon>Pseudomonadati</taxon>
        <taxon>Bdellovibrionota</taxon>
        <taxon>Bacteriovoracia</taxon>
        <taxon>Bacteriovoracales</taxon>
        <taxon>Halobacteriovoraceae</taxon>
        <taxon>Halobacteriovorax</taxon>
    </lineage>
</organism>